<dbReference type="PANTHER" id="PTHR30582">
    <property type="entry name" value="L,D-TRANSPEPTIDASE"/>
    <property type="match status" value="1"/>
</dbReference>
<keyword evidence="4" id="KW-0573">Peptidoglycan synthesis</keyword>
<dbReference type="Pfam" id="PF03734">
    <property type="entry name" value="YkuD"/>
    <property type="match status" value="1"/>
</dbReference>
<keyword evidence="3" id="KW-0133">Cell shape</keyword>
<proteinExistence type="predicted"/>
<protein>
    <recommendedName>
        <fullName evidence="6">L,D-TPase catalytic domain-containing protein</fullName>
    </recommendedName>
</protein>
<dbReference type="InterPro" id="IPR038063">
    <property type="entry name" value="Transpep_catalytic_dom"/>
</dbReference>
<keyword evidence="2" id="KW-0808">Transferase</keyword>
<reference evidence="7" key="1">
    <citation type="submission" date="2016-10" db="EMBL/GenBank/DDBJ databases">
        <authorList>
            <person name="de Groot N.N."/>
        </authorList>
    </citation>
    <scope>NUCLEOTIDE SEQUENCE</scope>
</reference>
<dbReference type="UniPathway" id="UPA00219"/>
<dbReference type="GO" id="GO:0071555">
    <property type="term" value="P:cell wall organization"/>
    <property type="evidence" value="ECO:0007669"/>
    <property type="project" value="UniProtKB-KW"/>
</dbReference>
<evidence type="ECO:0000256" key="1">
    <source>
        <dbReference type="ARBA" id="ARBA00004752"/>
    </source>
</evidence>
<evidence type="ECO:0000313" key="7">
    <source>
        <dbReference type="EMBL" id="SHO81030.1"/>
    </source>
</evidence>
<organism evidence="7">
    <name type="scientific">hydrothermal vent metagenome</name>
    <dbReference type="NCBI Taxonomy" id="652676"/>
    <lineage>
        <taxon>unclassified sequences</taxon>
        <taxon>metagenomes</taxon>
        <taxon>ecological metagenomes</taxon>
    </lineage>
</organism>
<dbReference type="GO" id="GO:0016740">
    <property type="term" value="F:transferase activity"/>
    <property type="evidence" value="ECO:0007669"/>
    <property type="project" value="UniProtKB-KW"/>
</dbReference>
<dbReference type="GO" id="GO:0008360">
    <property type="term" value="P:regulation of cell shape"/>
    <property type="evidence" value="ECO:0007669"/>
    <property type="project" value="UniProtKB-KW"/>
</dbReference>
<dbReference type="GO" id="GO:0018104">
    <property type="term" value="P:peptidoglycan-protein cross-linking"/>
    <property type="evidence" value="ECO:0007669"/>
    <property type="project" value="TreeGrafter"/>
</dbReference>
<dbReference type="GO" id="GO:0071972">
    <property type="term" value="F:peptidoglycan L,D-transpeptidase activity"/>
    <property type="evidence" value="ECO:0007669"/>
    <property type="project" value="TreeGrafter"/>
</dbReference>
<dbReference type="InterPro" id="IPR005490">
    <property type="entry name" value="LD_TPept_cat_dom"/>
</dbReference>
<dbReference type="PROSITE" id="PS52029">
    <property type="entry name" value="LD_TPASE"/>
    <property type="match status" value="1"/>
</dbReference>
<dbReference type="AlphaFoldDB" id="A0A1W1EJI5"/>
<dbReference type="CDD" id="cd16913">
    <property type="entry name" value="YkuD_like"/>
    <property type="match status" value="1"/>
</dbReference>
<evidence type="ECO:0000256" key="2">
    <source>
        <dbReference type="ARBA" id="ARBA00022679"/>
    </source>
</evidence>
<sequence length="261" mass="30722">MKWLSLIFIMTIFIYTQFFMGNGDKKDIPKDNIPTIKIDEDISEFYDTEDFKKIFNETKSLEEEIDRILNPNRETSKIVQIDFVNFLFNPNTPKDFMALLNKNLKFKINSSKKIVKKRKKILIAVKEKKKNIVKKKIRKKTDSNKLRLAVNIASQRLKVYIGNKLLYNWKISSGKRGYNTPRGRYKPQSIEKMHYSRKYNNAPMPYSIFFRGGYAFHGTKATHRLGRRASHGCIRLKTSNAKKLFYLVKKVGKSNSFVHIY</sequence>
<name>A0A1W1EJI5_9ZZZZ</name>
<gene>
    <name evidence="7" type="ORF">MNB_SV-15-187</name>
</gene>
<dbReference type="GO" id="GO:0005576">
    <property type="term" value="C:extracellular region"/>
    <property type="evidence" value="ECO:0007669"/>
    <property type="project" value="TreeGrafter"/>
</dbReference>
<dbReference type="EMBL" id="FRYL01000025">
    <property type="protein sequence ID" value="SHO81030.1"/>
    <property type="molecule type" value="Genomic_DNA"/>
</dbReference>
<dbReference type="PANTHER" id="PTHR30582:SF2">
    <property type="entry name" value="L,D-TRANSPEPTIDASE YCIB-RELATED"/>
    <property type="match status" value="1"/>
</dbReference>
<evidence type="ECO:0000259" key="6">
    <source>
        <dbReference type="PROSITE" id="PS52029"/>
    </source>
</evidence>
<accession>A0A1W1EJI5</accession>
<dbReference type="InterPro" id="IPR050979">
    <property type="entry name" value="LD-transpeptidase"/>
</dbReference>
<evidence type="ECO:0000256" key="5">
    <source>
        <dbReference type="ARBA" id="ARBA00023316"/>
    </source>
</evidence>
<dbReference type="SUPFAM" id="SSF141523">
    <property type="entry name" value="L,D-transpeptidase catalytic domain-like"/>
    <property type="match status" value="1"/>
</dbReference>
<dbReference type="Gene3D" id="2.40.440.10">
    <property type="entry name" value="L,D-transpeptidase catalytic domain-like"/>
    <property type="match status" value="1"/>
</dbReference>
<evidence type="ECO:0000256" key="3">
    <source>
        <dbReference type="ARBA" id="ARBA00022960"/>
    </source>
</evidence>
<feature type="domain" description="L,D-TPase catalytic" evidence="6">
    <location>
        <begin position="146"/>
        <end position="261"/>
    </location>
</feature>
<keyword evidence="5" id="KW-0961">Cell wall biogenesis/degradation</keyword>
<comment type="pathway">
    <text evidence="1">Cell wall biogenesis; peptidoglycan biosynthesis.</text>
</comment>
<evidence type="ECO:0000256" key="4">
    <source>
        <dbReference type="ARBA" id="ARBA00022984"/>
    </source>
</evidence>